<dbReference type="Proteomes" id="UP001552299">
    <property type="component" value="Unassembled WGS sequence"/>
</dbReference>
<dbReference type="EMBL" id="JANQDX010000007">
    <property type="protein sequence ID" value="KAL0921411.1"/>
    <property type="molecule type" value="Genomic_DNA"/>
</dbReference>
<keyword evidence="3" id="KW-1185">Reference proteome</keyword>
<feature type="compositionally biased region" description="Basic and acidic residues" evidence="1">
    <location>
        <begin position="130"/>
        <end position="139"/>
    </location>
</feature>
<sequence>MGFGRRRKRKGESYLHSERAPVVASDQNVVTSDPTGREPRPRSEVEQQRRRRSDSCNLYSSNEKLLELGASFIDHGSKSLSVIPSILWSEIRSSLAQKCRFLTSTNDWSMRNVNYEVSSWRLAALIRTPKPKETRERSKISLASKPPRPLPGVLPDHRLTPEFCRTTD</sequence>
<feature type="region of interest" description="Disordered" evidence="1">
    <location>
        <begin position="23"/>
        <end position="54"/>
    </location>
</feature>
<name>A0ABD0VFG4_DENTH</name>
<evidence type="ECO:0000313" key="3">
    <source>
        <dbReference type="Proteomes" id="UP001552299"/>
    </source>
</evidence>
<evidence type="ECO:0000256" key="1">
    <source>
        <dbReference type="SAM" id="MobiDB-lite"/>
    </source>
</evidence>
<organism evidence="2 3">
    <name type="scientific">Dendrobium thyrsiflorum</name>
    <name type="common">Pinecone-like raceme dendrobium</name>
    <name type="synonym">Orchid</name>
    <dbReference type="NCBI Taxonomy" id="117978"/>
    <lineage>
        <taxon>Eukaryota</taxon>
        <taxon>Viridiplantae</taxon>
        <taxon>Streptophyta</taxon>
        <taxon>Embryophyta</taxon>
        <taxon>Tracheophyta</taxon>
        <taxon>Spermatophyta</taxon>
        <taxon>Magnoliopsida</taxon>
        <taxon>Liliopsida</taxon>
        <taxon>Asparagales</taxon>
        <taxon>Orchidaceae</taxon>
        <taxon>Epidendroideae</taxon>
        <taxon>Malaxideae</taxon>
        <taxon>Dendrobiinae</taxon>
        <taxon>Dendrobium</taxon>
    </lineage>
</organism>
<proteinExistence type="predicted"/>
<gene>
    <name evidence="2" type="ORF">M5K25_008477</name>
</gene>
<feature type="compositionally biased region" description="Basic and acidic residues" evidence="1">
    <location>
        <begin position="155"/>
        <end position="168"/>
    </location>
</feature>
<dbReference type="AlphaFoldDB" id="A0ABD0VFG4"/>
<evidence type="ECO:0000313" key="2">
    <source>
        <dbReference type="EMBL" id="KAL0921411.1"/>
    </source>
</evidence>
<feature type="region of interest" description="Disordered" evidence="1">
    <location>
        <begin position="130"/>
        <end position="168"/>
    </location>
</feature>
<accession>A0ABD0VFG4</accession>
<feature type="compositionally biased region" description="Basic and acidic residues" evidence="1">
    <location>
        <begin position="35"/>
        <end position="48"/>
    </location>
</feature>
<feature type="compositionally biased region" description="Polar residues" evidence="1">
    <location>
        <begin position="25"/>
        <end position="34"/>
    </location>
</feature>
<comment type="caution">
    <text evidence="2">The sequence shown here is derived from an EMBL/GenBank/DDBJ whole genome shotgun (WGS) entry which is preliminary data.</text>
</comment>
<protein>
    <submittedName>
        <fullName evidence="2">Uncharacterized protein</fullName>
    </submittedName>
</protein>
<reference evidence="2 3" key="1">
    <citation type="journal article" date="2024" name="Plant Biotechnol. J.">
        <title>Dendrobium thyrsiflorum genome and its molecular insights into genes involved in important horticultural traits.</title>
        <authorList>
            <person name="Chen B."/>
            <person name="Wang J.Y."/>
            <person name="Zheng P.J."/>
            <person name="Li K.L."/>
            <person name="Liang Y.M."/>
            <person name="Chen X.F."/>
            <person name="Zhang C."/>
            <person name="Zhao X."/>
            <person name="He X."/>
            <person name="Zhang G.Q."/>
            <person name="Liu Z.J."/>
            <person name="Xu Q."/>
        </authorList>
    </citation>
    <scope>NUCLEOTIDE SEQUENCE [LARGE SCALE GENOMIC DNA]</scope>
    <source>
        <strain evidence="2">GZMU011</strain>
    </source>
</reference>